<evidence type="ECO:0000313" key="3">
    <source>
        <dbReference type="Proteomes" id="UP001320420"/>
    </source>
</evidence>
<feature type="compositionally biased region" description="Pro residues" evidence="1">
    <location>
        <begin position="68"/>
        <end position="78"/>
    </location>
</feature>
<accession>A0AAN9YRW2</accession>
<feature type="compositionally biased region" description="Low complexity" evidence="1">
    <location>
        <begin position="79"/>
        <end position="97"/>
    </location>
</feature>
<reference evidence="2 3" key="1">
    <citation type="submission" date="2024-02" db="EMBL/GenBank/DDBJ databases">
        <title>De novo assembly and annotation of 12 fungi associated with fruit tree decline syndrome in Ontario, Canada.</title>
        <authorList>
            <person name="Sulman M."/>
            <person name="Ellouze W."/>
            <person name="Ilyukhin E."/>
        </authorList>
    </citation>
    <scope>NUCLEOTIDE SEQUENCE [LARGE SCALE GENOMIC DNA]</scope>
    <source>
        <strain evidence="2 3">M11/M66-122</strain>
    </source>
</reference>
<comment type="caution">
    <text evidence="2">The sequence shown here is derived from an EMBL/GenBank/DDBJ whole genome shotgun (WGS) entry which is preliminary data.</text>
</comment>
<evidence type="ECO:0000256" key="1">
    <source>
        <dbReference type="SAM" id="MobiDB-lite"/>
    </source>
</evidence>
<feature type="region of interest" description="Disordered" evidence="1">
    <location>
        <begin position="1"/>
        <end position="97"/>
    </location>
</feature>
<feature type="compositionally biased region" description="Low complexity" evidence="1">
    <location>
        <begin position="27"/>
        <end position="36"/>
    </location>
</feature>
<gene>
    <name evidence="2" type="ORF">SLS62_001500</name>
</gene>
<dbReference type="Proteomes" id="UP001320420">
    <property type="component" value="Unassembled WGS sequence"/>
</dbReference>
<keyword evidence="3" id="KW-1185">Reference proteome</keyword>
<feature type="compositionally biased region" description="Acidic residues" evidence="1">
    <location>
        <begin position="12"/>
        <end position="26"/>
    </location>
</feature>
<name>A0AAN9YRW2_9PEZI</name>
<dbReference type="AlphaFoldDB" id="A0AAN9YRW2"/>
<dbReference type="EMBL" id="JAKJXP020000006">
    <property type="protein sequence ID" value="KAK7756663.1"/>
    <property type="molecule type" value="Genomic_DNA"/>
</dbReference>
<protein>
    <submittedName>
        <fullName evidence="2">Uncharacterized protein</fullName>
    </submittedName>
</protein>
<proteinExistence type="predicted"/>
<sequence>MSPLTLTKDDGDKDGDEDGNDNDESSSMDLDTLLDSFEAREGDDEPTSVGDSPLQYADYPSPDSALSPSPPPPPPQPQVPETALDADAMAETATAMAMTPLGPLPELDYQFTAFVEPPTWFPCVDTSGFATPEPPELIS</sequence>
<organism evidence="2 3">
    <name type="scientific">Diatrype stigma</name>
    <dbReference type="NCBI Taxonomy" id="117547"/>
    <lineage>
        <taxon>Eukaryota</taxon>
        <taxon>Fungi</taxon>
        <taxon>Dikarya</taxon>
        <taxon>Ascomycota</taxon>
        <taxon>Pezizomycotina</taxon>
        <taxon>Sordariomycetes</taxon>
        <taxon>Xylariomycetidae</taxon>
        <taxon>Xylariales</taxon>
        <taxon>Diatrypaceae</taxon>
        <taxon>Diatrype</taxon>
    </lineage>
</organism>
<evidence type="ECO:0000313" key="2">
    <source>
        <dbReference type="EMBL" id="KAK7756663.1"/>
    </source>
</evidence>